<evidence type="ECO:0008006" key="3">
    <source>
        <dbReference type="Google" id="ProtNLM"/>
    </source>
</evidence>
<dbReference type="Gene3D" id="3.40.50.300">
    <property type="entry name" value="P-loop containing nucleotide triphosphate hydrolases"/>
    <property type="match status" value="1"/>
</dbReference>
<dbReference type="AlphaFoldDB" id="A0A162TLI5"/>
<dbReference type="SUPFAM" id="SSF52540">
    <property type="entry name" value="P-loop containing nucleoside triphosphate hydrolases"/>
    <property type="match status" value="1"/>
</dbReference>
<gene>
    <name evidence="1" type="ORF">CLMAG_26090</name>
</gene>
<dbReference type="PATRIC" id="fig|1121326.3.peg.2616"/>
<dbReference type="EMBL" id="LWAE01000002">
    <property type="protein sequence ID" value="KZL92795.1"/>
    <property type="molecule type" value="Genomic_DNA"/>
</dbReference>
<evidence type="ECO:0000313" key="2">
    <source>
        <dbReference type="Proteomes" id="UP000076603"/>
    </source>
</evidence>
<reference evidence="1 2" key="1">
    <citation type="submission" date="2016-04" db="EMBL/GenBank/DDBJ databases">
        <title>Genome sequence of Clostridium magnum DSM 2767.</title>
        <authorList>
            <person name="Poehlein A."/>
            <person name="Uhlig R."/>
            <person name="Fischer R."/>
            <person name="Bahl H."/>
            <person name="Daniel R."/>
        </authorList>
    </citation>
    <scope>NUCLEOTIDE SEQUENCE [LARGE SCALE GENOMIC DNA]</scope>
    <source>
        <strain evidence="1 2">DSM 2767</strain>
    </source>
</reference>
<dbReference type="STRING" id="1121326.CLMAG_26090"/>
<evidence type="ECO:0000313" key="1">
    <source>
        <dbReference type="EMBL" id="KZL92795.1"/>
    </source>
</evidence>
<proteinExistence type="predicted"/>
<name>A0A162TLI5_9CLOT</name>
<accession>A0A162TLI5</accession>
<organism evidence="1 2">
    <name type="scientific">Clostridium magnum DSM 2767</name>
    <dbReference type="NCBI Taxonomy" id="1121326"/>
    <lineage>
        <taxon>Bacteria</taxon>
        <taxon>Bacillati</taxon>
        <taxon>Bacillota</taxon>
        <taxon>Clostridia</taxon>
        <taxon>Eubacteriales</taxon>
        <taxon>Clostridiaceae</taxon>
        <taxon>Clostridium</taxon>
    </lineage>
</organism>
<dbReference type="RefSeq" id="WP_066622525.1">
    <property type="nucleotide sequence ID" value="NZ_FQXL01000061.1"/>
</dbReference>
<dbReference type="InterPro" id="IPR027417">
    <property type="entry name" value="P-loop_NTPase"/>
</dbReference>
<protein>
    <recommendedName>
        <fullName evidence="3">CobQ/CobB/MinD/ParA nucleotide binding domain protein</fullName>
    </recommendedName>
</protein>
<sequence>MGIVIGICGKEKNVGKTTLSLFLGQAMCEVTNSPSIVIDLDINHPEAKIILEKDSTNNYNVDNIMSYATVPGSKLDSVVKSNTTPFLNSKLSVIYGTNFKGRKYTDVQVTNLIQGVKENYEFVILDLGETEVNQSLLNNIDLMLVMVPASEKYIDTLSERGDFFNKKAEYILNFNNRGLGIEKIFLKTFGKEFIAVFPFSRDVPQNINKGYLDLEEGNYKGELYNLVSVILNKFQMGEKVSAKFLFANDIVARMSNNPIFNKIWKSKKEEKLKEERVKSVFKVEKSPMLGEILIIKGFITREQLNEALNHQMKEDD</sequence>
<dbReference type="Proteomes" id="UP000076603">
    <property type="component" value="Unassembled WGS sequence"/>
</dbReference>
<keyword evidence="2" id="KW-1185">Reference proteome</keyword>
<comment type="caution">
    <text evidence="1">The sequence shown here is derived from an EMBL/GenBank/DDBJ whole genome shotgun (WGS) entry which is preliminary data.</text>
</comment>